<feature type="compositionally biased region" description="Basic and acidic residues" evidence="6">
    <location>
        <begin position="653"/>
        <end position="666"/>
    </location>
</feature>
<dbReference type="GO" id="GO:0000981">
    <property type="term" value="F:DNA-binding transcription factor activity, RNA polymerase II-specific"/>
    <property type="evidence" value="ECO:0007669"/>
    <property type="project" value="TreeGrafter"/>
</dbReference>
<sequence>MAVITATTRIESFERHYFVPPHRPHTGGIRGDTSTPYAYAQKHNAENMEYRHSAKQASSSRHPAERSDATSHPREVARIPGETRLETRYAQRQPPTPPWLQRQSYAPAPSASAPSLSGSMRFNNPTAASGLNGAFSGAWASARPSPAHGLTPTSGAWTQHGESSDSGMDEDESASLRDELRAIHNLSRSSAGVPLRSESDRFLGTPSRSPHQPTRTAAEQRELDASVRLPPIRPHAPPPTSEEHSPYDYDRFLPPAQRVQLPCFQTVLVITRLAPPPPESGRSVVEGSSSSPSRSPSVASVSTNAQSWGQTDTEPTEDEDVAMGEVKRYGSFPPQTLAPDVEIVRPLNAPWQRPTSRPLEREDDSPLPTPLPMDAATRAAPAPETPKPRQPSKGKEREEPAKAKKPRRRATEPKLPPQKKYRFVASHLSGDVRPPPEAMAEDERGRSESVHSGSKRKHTMSPSPAPSSSPDLSLASVVSRSSSRHPSIPAQPMAGPSSRRQSQAQARAHDPPKRRGRPPRPAYDIESVAPIDPDSPEGQGQFPVYSYRDEERPTPCQFPGCEALLTGKKAETTSHLKEHFQKAGNRLLSCPWKKTSGSGECTPCERKFKDSANMGRHVATKHLQSEKYKCGKCHREFARRDAALRHMKTMCSPEKEQRRAAKRKAESDEESEDAANDGESAVLRGAPGSDKKPQKRRRIEEMVPSVA</sequence>
<feature type="compositionally biased region" description="Basic and acidic residues" evidence="6">
    <location>
        <begin position="62"/>
        <end position="89"/>
    </location>
</feature>
<feature type="compositionally biased region" description="Pro residues" evidence="6">
    <location>
        <begin position="231"/>
        <end position="240"/>
    </location>
</feature>
<feature type="compositionally biased region" description="Polar residues" evidence="6">
    <location>
        <begin position="303"/>
        <end position="313"/>
    </location>
</feature>
<dbReference type="SUPFAM" id="SSF57667">
    <property type="entry name" value="beta-beta-alpha zinc fingers"/>
    <property type="match status" value="1"/>
</dbReference>
<evidence type="ECO:0000256" key="3">
    <source>
        <dbReference type="ARBA" id="ARBA00022771"/>
    </source>
</evidence>
<dbReference type="GO" id="GO:0005634">
    <property type="term" value="C:nucleus"/>
    <property type="evidence" value="ECO:0007669"/>
    <property type="project" value="UniProtKB-ARBA"/>
</dbReference>
<feature type="compositionally biased region" description="Basic and acidic residues" evidence="6">
    <location>
        <begin position="393"/>
        <end position="402"/>
    </location>
</feature>
<name>A0A1M2VFP2_TRAPU</name>
<dbReference type="InterPro" id="IPR013087">
    <property type="entry name" value="Znf_C2H2_type"/>
</dbReference>
<evidence type="ECO:0000256" key="6">
    <source>
        <dbReference type="SAM" id="MobiDB-lite"/>
    </source>
</evidence>
<reference evidence="8 9" key="1">
    <citation type="submission" date="2016-10" db="EMBL/GenBank/DDBJ databases">
        <title>Genome sequence of the basidiomycete white-rot fungus Trametes pubescens.</title>
        <authorList>
            <person name="Makela M.R."/>
            <person name="Granchi Z."/>
            <person name="Peng M."/>
            <person name="De Vries R.P."/>
            <person name="Grigoriev I."/>
            <person name="Riley R."/>
            <person name="Hilden K."/>
        </authorList>
    </citation>
    <scope>NUCLEOTIDE SEQUENCE [LARGE SCALE GENOMIC DNA]</scope>
    <source>
        <strain evidence="8 9">FBCC735</strain>
    </source>
</reference>
<dbReference type="Proteomes" id="UP000184267">
    <property type="component" value="Unassembled WGS sequence"/>
</dbReference>
<dbReference type="Gene3D" id="3.30.160.60">
    <property type="entry name" value="Classic Zinc Finger"/>
    <property type="match status" value="1"/>
</dbReference>
<evidence type="ECO:0000256" key="5">
    <source>
        <dbReference type="PROSITE-ProRule" id="PRU00042"/>
    </source>
</evidence>
<dbReference type="InterPro" id="IPR036236">
    <property type="entry name" value="Znf_C2H2_sf"/>
</dbReference>
<evidence type="ECO:0000259" key="7">
    <source>
        <dbReference type="PROSITE" id="PS50157"/>
    </source>
</evidence>
<feature type="region of interest" description="Disordered" evidence="6">
    <location>
        <begin position="50"/>
        <end position="119"/>
    </location>
</feature>
<dbReference type="PROSITE" id="PS50157">
    <property type="entry name" value="ZINC_FINGER_C2H2_2"/>
    <property type="match status" value="1"/>
</dbReference>
<feature type="region of interest" description="Disordered" evidence="6">
    <location>
        <begin position="274"/>
        <end position="318"/>
    </location>
</feature>
<dbReference type="SMART" id="SM00355">
    <property type="entry name" value="ZnF_C2H2"/>
    <property type="match status" value="3"/>
</dbReference>
<gene>
    <name evidence="8" type="ORF">TRAPUB_2716</name>
</gene>
<dbReference type="PANTHER" id="PTHR19818:SF139">
    <property type="entry name" value="PAIR-RULE PROTEIN ODD-PAIRED"/>
    <property type="match status" value="1"/>
</dbReference>
<evidence type="ECO:0000313" key="8">
    <source>
        <dbReference type="EMBL" id="OJT06441.1"/>
    </source>
</evidence>
<proteinExistence type="predicted"/>
<feature type="compositionally biased region" description="Acidic residues" evidence="6">
    <location>
        <begin position="667"/>
        <end position="676"/>
    </location>
</feature>
<feature type="region of interest" description="Disordered" evidence="6">
    <location>
        <begin position="646"/>
        <end position="707"/>
    </location>
</feature>
<dbReference type="EMBL" id="MNAD01001309">
    <property type="protein sequence ID" value="OJT06441.1"/>
    <property type="molecule type" value="Genomic_DNA"/>
</dbReference>
<dbReference type="STRING" id="154538.A0A1M2VFP2"/>
<keyword evidence="4" id="KW-0862">Zinc</keyword>
<feature type="region of interest" description="Disordered" evidence="6">
    <location>
        <begin position="330"/>
        <end position="551"/>
    </location>
</feature>
<comment type="caution">
    <text evidence="8">The sequence shown here is derived from an EMBL/GenBank/DDBJ whole genome shotgun (WGS) entry which is preliminary data.</text>
</comment>
<dbReference type="OMA" id="KCHREFA"/>
<keyword evidence="2" id="KW-0677">Repeat</keyword>
<evidence type="ECO:0000256" key="4">
    <source>
        <dbReference type="ARBA" id="ARBA00022833"/>
    </source>
</evidence>
<feature type="compositionally biased region" description="Low complexity" evidence="6">
    <location>
        <begin position="497"/>
        <end position="506"/>
    </location>
</feature>
<feature type="compositionally biased region" description="Low complexity" evidence="6">
    <location>
        <begin position="466"/>
        <end position="490"/>
    </location>
</feature>
<dbReference type="GO" id="GO:0008270">
    <property type="term" value="F:zinc ion binding"/>
    <property type="evidence" value="ECO:0007669"/>
    <property type="project" value="UniProtKB-KW"/>
</dbReference>
<feature type="compositionally biased region" description="Polar residues" evidence="6">
    <location>
        <begin position="151"/>
        <end position="161"/>
    </location>
</feature>
<dbReference type="OrthoDB" id="8922241at2759"/>
<dbReference type="GO" id="GO:0000978">
    <property type="term" value="F:RNA polymerase II cis-regulatory region sequence-specific DNA binding"/>
    <property type="evidence" value="ECO:0007669"/>
    <property type="project" value="TreeGrafter"/>
</dbReference>
<feature type="region of interest" description="Disordered" evidence="6">
    <location>
        <begin position="187"/>
        <end position="250"/>
    </location>
</feature>
<feature type="compositionally biased region" description="Low complexity" evidence="6">
    <location>
        <begin position="280"/>
        <end position="302"/>
    </location>
</feature>
<accession>A0A1M2VFP2</accession>
<dbReference type="InterPro" id="IPR050329">
    <property type="entry name" value="GLI_C2H2-zinc-finger"/>
</dbReference>
<organism evidence="8 9">
    <name type="scientific">Trametes pubescens</name>
    <name type="common">White-rot fungus</name>
    <dbReference type="NCBI Taxonomy" id="154538"/>
    <lineage>
        <taxon>Eukaryota</taxon>
        <taxon>Fungi</taxon>
        <taxon>Dikarya</taxon>
        <taxon>Basidiomycota</taxon>
        <taxon>Agaricomycotina</taxon>
        <taxon>Agaricomycetes</taxon>
        <taxon>Polyporales</taxon>
        <taxon>Polyporaceae</taxon>
        <taxon>Trametes</taxon>
    </lineage>
</organism>
<dbReference type="AlphaFoldDB" id="A0A1M2VFP2"/>
<feature type="compositionally biased region" description="Low complexity" evidence="6">
    <location>
        <begin position="106"/>
        <end position="115"/>
    </location>
</feature>
<evidence type="ECO:0000256" key="1">
    <source>
        <dbReference type="ARBA" id="ARBA00022723"/>
    </source>
</evidence>
<dbReference type="PANTHER" id="PTHR19818">
    <property type="entry name" value="ZINC FINGER PROTEIN ZIC AND GLI"/>
    <property type="match status" value="1"/>
</dbReference>
<keyword evidence="1" id="KW-0479">Metal-binding</keyword>
<dbReference type="GO" id="GO:0045944">
    <property type="term" value="P:positive regulation of transcription by RNA polymerase II"/>
    <property type="evidence" value="ECO:0007669"/>
    <property type="project" value="UniProtKB-ARBA"/>
</dbReference>
<protein>
    <recommendedName>
        <fullName evidence="7">C2H2-type domain-containing protein</fullName>
    </recommendedName>
</protein>
<feature type="compositionally biased region" description="Basic and acidic residues" evidence="6">
    <location>
        <begin position="241"/>
        <end position="250"/>
    </location>
</feature>
<feature type="compositionally biased region" description="Low complexity" evidence="6">
    <location>
        <begin position="372"/>
        <end position="382"/>
    </location>
</feature>
<keyword evidence="9" id="KW-1185">Reference proteome</keyword>
<feature type="region of interest" description="Disordered" evidence="6">
    <location>
        <begin position="141"/>
        <end position="175"/>
    </location>
</feature>
<evidence type="ECO:0000256" key="2">
    <source>
        <dbReference type="ARBA" id="ARBA00022737"/>
    </source>
</evidence>
<evidence type="ECO:0000313" key="9">
    <source>
        <dbReference type="Proteomes" id="UP000184267"/>
    </source>
</evidence>
<feature type="compositionally biased region" description="Polar residues" evidence="6">
    <location>
        <begin position="206"/>
        <end position="217"/>
    </location>
</feature>
<keyword evidence="3 5" id="KW-0863">Zinc-finger</keyword>
<feature type="domain" description="C2H2-type" evidence="7">
    <location>
        <begin position="628"/>
        <end position="656"/>
    </location>
</feature>